<reference evidence="1 2" key="1">
    <citation type="submission" date="2007-01" db="EMBL/GenBank/DDBJ databases">
        <authorList>
            <person name="Haygood M."/>
            <person name="Podell S."/>
            <person name="Anderson C."/>
            <person name="Hopkinson B."/>
            <person name="Roe K."/>
            <person name="Barbeau K."/>
            <person name="Gaasterland T."/>
            <person name="Ferriera S."/>
            <person name="Johnson J."/>
            <person name="Kravitz S."/>
            <person name="Beeson K."/>
            <person name="Sutton G."/>
            <person name="Rogers Y.-H."/>
            <person name="Friedman R."/>
            <person name="Frazier M."/>
            <person name="Venter J.C."/>
        </authorList>
    </citation>
    <scope>NUCLEOTIDE SEQUENCE [LARGE SCALE GENOMIC DNA]</scope>
    <source>
        <strain evidence="1 2">ATCC 23134</strain>
    </source>
</reference>
<evidence type="ECO:0000313" key="1">
    <source>
        <dbReference type="EMBL" id="EAY31650.1"/>
    </source>
</evidence>
<comment type="caution">
    <text evidence="1">The sequence shown here is derived from an EMBL/GenBank/DDBJ whole genome shotgun (WGS) entry which is preliminary data.</text>
</comment>
<dbReference type="EMBL" id="AAWS01000002">
    <property type="protein sequence ID" value="EAY31650.1"/>
    <property type="molecule type" value="Genomic_DNA"/>
</dbReference>
<proteinExistence type="predicted"/>
<evidence type="ECO:0000313" key="2">
    <source>
        <dbReference type="Proteomes" id="UP000004095"/>
    </source>
</evidence>
<name>A1ZDB2_MICM2</name>
<organism evidence="1 2">
    <name type="scientific">Microscilla marina ATCC 23134</name>
    <dbReference type="NCBI Taxonomy" id="313606"/>
    <lineage>
        <taxon>Bacteria</taxon>
        <taxon>Pseudomonadati</taxon>
        <taxon>Bacteroidota</taxon>
        <taxon>Cytophagia</taxon>
        <taxon>Cytophagales</taxon>
        <taxon>Microscillaceae</taxon>
        <taxon>Microscilla</taxon>
    </lineage>
</organism>
<keyword evidence="2" id="KW-1185">Reference proteome</keyword>
<dbReference type="Proteomes" id="UP000004095">
    <property type="component" value="Unassembled WGS sequence"/>
</dbReference>
<dbReference type="AlphaFoldDB" id="A1ZDB2"/>
<accession>A1ZDB2</accession>
<gene>
    <name evidence="1" type="ORF">M23134_05156</name>
</gene>
<sequence length="46" mass="5533">MFHSWFLWLLGAVFKMKHYTGKRLKNKRAKKKAYNFLVFGIAIDID</sequence>
<protein>
    <submittedName>
        <fullName evidence="1">Uncharacterized protein</fullName>
    </submittedName>
</protein>